<dbReference type="PROSITE" id="PS50035">
    <property type="entry name" value="PLD"/>
    <property type="match status" value="2"/>
</dbReference>
<evidence type="ECO:0000256" key="8">
    <source>
        <dbReference type="ARBA" id="ARBA00022837"/>
    </source>
</evidence>
<name>A0ABP0UKC4_9BRYO</name>
<proteinExistence type="inferred from homology"/>
<feature type="region of interest" description="Disordered" evidence="11">
    <location>
        <begin position="230"/>
        <end position="255"/>
    </location>
</feature>
<organism evidence="14 15">
    <name type="scientific">Sphagnum troendelagicum</name>
    <dbReference type="NCBI Taxonomy" id="128251"/>
    <lineage>
        <taxon>Eukaryota</taxon>
        <taxon>Viridiplantae</taxon>
        <taxon>Streptophyta</taxon>
        <taxon>Embryophyta</taxon>
        <taxon>Bryophyta</taxon>
        <taxon>Sphagnophytina</taxon>
        <taxon>Sphagnopsida</taxon>
        <taxon>Sphagnales</taxon>
        <taxon>Sphagnaceae</taxon>
        <taxon>Sphagnum</taxon>
    </lineage>
</organism>
<feature type="region of interest" description="Disordered" evidence="11">
    <location>
        <begin position="178"/>
        <end position="218"/>
    </location>
</feature>
<feature type="domain" description="PLD phosphodiesterase" evidence="13">
    <location>
        <begin position="949"/>
        <end position="976"/>
    </location>
</feature>
<dbReference type="PANTHER" id="PTHR18896:SF60">
    <property type="entry name" value="PHOSPHOLIPASE D"/>
    <property type="match status" value="1"/>
</dbReference>
<dbReference type="SUPFAM" id="SSF49562">
    <property type="entry name" value="C2 domain (Calcium/lipid-binding domain, CaLB)"/>
    <property type="match status" value="1"/>
</dbReference>
<dbReference type="PROSITE" id="PS50004">
    <property type="entry name" value="C2"/>
    <property type="match status" value="1"/>
</dbReference>
<feature type="domain" description="C2" evidence="12">
    <location>
        <begin position="266"/>
        <end position="413"/>
    </location>
</feature>
<dbReference type="InterPro" id="IPR000008">
    <property type="entry name" value="C2_dom"/>
</dbReference>
<evidence type="ECO:0000256" key="2">
    <source>
        <dbReference type="ARBA" id="ARBA00001913"/>
    </source>
</evidence>
<evidence type="ECO:0000313" key="14">
    <source>
        <dbReference type="EMBL" id="CAK9223691.1"/>
    </source>
</evidence>
<dbReference type="CDD" id="cd04015">
    <property type="entry name" value="C2_plant_PLD"/>
    <property type="match status" value="1"/>
</dbReference>
<dbReference type="Pfam" id="PF00168">
    <property type="entry name" value="C2"/>
    <property type="match status" value="1"/>
</dbReference>
<dbReference type="SMART" id="SM00239">
    <property type="entry name" value="C2"/>
    <property type="match status" value="1"/>
</dbReference>
<protein>
    <recommendedName>
        <fullName evidence="4">phospholipase D</fullName>
        <ecNumber evidence="4">3.1.4.4</ecNumber>
    </recommendedName>
</protein>
<feature type="compositionally biased region" description="Polar residues" evidence="11">
    <location>
        <begin position="1"/>
        <end position="10"/>
    </location>
</feature>
<dbReference type="InterPro" id="IPR001736">
    <property type="entry name" value="PLipase_D/transphosphatidylase"/>
</dbReference>
<evidence type="ECO:0000259" key="13">
    <source>
        <dbReference type="PROSITE" id="PS50035"/>
    </source>
</evidence>
<dbReference type="SUPFAM" id="SSF56024">
    <property type="entry name" value="Phospholipase D/nuclease"/>
    <property type="match status" value="2"/>
</dbReference>
<dbReference type="PANTHER" id="PTHR18896">
    <property type="entry name" value="PHOSPHOLIPASE D"/>
    <property type="match status" value="1"/>
</dbReference>
<accession>A0ABP0UKC4</accession>
<dbReference type="InterPro" id="IPR015679">
    <property type="entry name" value="PLipase_D_fam"/>
</dbReference>
<evidence type="ECO:0000259" key="12">
    <source>
        <dbReference type="PROSITE" id="PS50004"/>
    </source>
</evidence>
<keyword evidence="6" id="KW-0677">Repeat</keyword>
<feature type="compositionally biased region" description="Low complexity" evidence="11">
    <location>
        <begin position="231"/>
        <end position="247"/>
    </location>
</feature>
<comment type="catalytic activity">
    <reaction evidence="1">
        <text>a 1,2-diacyl-sn-glycero-3-phosphocholine + H2O = a 1,2-diacyl-sn-glycero-3-phosphate + choline + H(+)</text>
        <dbReference type="Rhea" id="RHEA:14445"/>
        <dbReference type="ChEBI" id="CHEBI:15354"/>
        <dbReference type="ChEBI" id="CHEBI:15377"/>
        <dbReference type="ChEBI" id="CHEBI:15378"/>
        <dbReference type="ChEBI" id="CHEBI:57643"/>
        <dbReference type="ChEBI" id="CHEBI:58608"/>
        <dbReference type="EC" id="3.1.4.4"/>
    </reaction>
</comment>
<dbReference type="Pfam" id="PF00614">
    <property type="entry name" value="PLDc"/>
    <property type="match status" value="2"/>
</dbReference>
<comment type="similarity">
    <text evidence="3">Belongs to the phospholipase D family. C2-PLD subfamily.</text>
</comment>
<gene>
    <name evidence="14" type="ORF">CSSPTR1EN2_LOCUS16958</name>
</gene>
<keyword evidence="10" id="KW-0443">Lipid metabolism</keyword>
<evidence type="ECO:0000256" key="11">
    <source>
        <dbReference type="SAM" id="MobiDB-lite"/>
    </source>
</evidence>
<keyword evidence="7" id="KW-0378">Hydrolase</keyword>
<dbReference type="InterPro" id="IPR035892">
    <property type="entry name" value="C2_domain_sf"/>
</dbReference>
<evidence type="ECO:0000256" key="3">
    <source>
        <dbReference type="ARBA" id="ARBA00010683"/>
    </source>
</evidence>
<sequence length="1104" mass="122763">MSDQTRTGSLSGVDGGGSHHWVHPTRPFGVNVAPSSSQGSFHRHNSELYAHNPGSFYAQTDHVQGAGSLYPKPYTSFAQQRQPQASSLYPPICPLPSGPGGVARTYTHAADPSVASFAPLAASRDTISVGALYPQAGGTSASCYVPPAQPRYDLGYCESPGSGGLISQVGLPIPLQTTGETQQQGSWNIGDSEGHYPGAQFHTSNRMGHHVNPGPFPNGPYIQFEQQMPTSLVSSASHQPHSSVSPQGGVPGQTSTVGPANVIRAVMGLASKSNRYLSAARFLLHGTLDVMLYEAVNLPNMDLFSEKLRQFVSNLPTKIQKVKAKASEHNVKVITSDPYAIVILAGARVARTRVINNNVNPKWNEHFVVPVAHFVYDVQITLKDQDILGSKIIGDVKIPIEQVLNGDTVEGWYDILNTKGEICHQGAKLHVSVRYLPVEKNSLYTTGLGDGNGVPCTYFPLRKGCKVSLYQDTHIYDNTLPEVYLDGDQVYRHKQCWEEMCTAIMEARHLVYIVGWSVYDKVKLIRDRNRPFPETGNLTLGELLKKKAGEGVCVLLLIWNDKTSHDNTFFKTDGIMKTHDEETKKFFKHSGVRCVLAARYGDSKLSWFRQQVVGTLYSHHQKLMIVDSSGPRNMRKLTSFIGGLDLCDGRWDTPLHHLFNSLQNEHKDDFYNKSFPVIAEAGGPRQPWHDWHCKIEGPASYDILTNFEQCWRKATRLHDDELVNIDKSGWILGPSNQAPLEGDPAVYVTDNYDKESWHVQVFRSIDGGSVKGFPKTMEEVQTQHLVWGKSIAIDVSIQMAYVKAIRMAQHFIYIENQYFLGSSYNWPDYDVAGANHLIPMELTLKICSKIRAGQRFAVYIVVPMFPEGIPDSGPVQEILYFQSQTMKMMYFLIADAIRDSSLNGQQHPQDYLNFFCLGNREVKSPLEPEPVKPPDLNSKHGQAQKNRRFMIYVHSKGMIVDDELVILGSANINQRSMDGSRDTEIAMGGYQPHHTWAHKCAPPHGQVHGYRMSLWAEHLGVLENTFLAPETLECVHRVNQMAEANWLQYTAPTTSGMRGHLMVYPLMVKSDGSVTSRPGHETFPDVGGKVMGSNQLNIPDDLTA</sequence>
<evidence type="ECO:0000256" key="9">
    <source>
        <dbReference type="ARBA" id="ARBA00022963"/>
    </source>
</evidence>
<evidence type="ECO:0000256" key="4">
    <source>
        <dbReference type="ARBA" id="ARBA00012027"/>
    </source>
</evidence>
<dbReference type="SMART" id="SM00155">
    <property type="entry name" value="PLDc"/>
    <property type="match status" value="2"/>
</dbReference>
<feature type="domain" description="PLD phosphodiesterase" evidence="13">
    <location>
        <begin position="615"/>
        <end position="650"/>
    </location>
</feature>
<keyword evidence="15" id="KW-1185">Reference proteome</keyword>
<dbReference type="Gene3D" id="2.60.40.150">
    <property type="entry name" value="C2 domain"/>
    <property type="match status" value="1"/>
</dbReference>
<evidence type="ECO:0000313" key="15">
    <source>
        <dbReference type="Proteomes" id="UP001497512"/>
    </source>
</evidence>
<evidence type="ECO:0000256" key="7">
    <source>
        <dbReference type="ARBA" id="ARBA00022801"/>
    </source>
</evidence>
<keyword evidence="9" id="KW-0442">Lipid degradation</keyword>
<dbReference type="Pfam" id="PF12357">
    <property type="entry name" value="PLD_C"/>
    <property type="match status" value="1"/>
</dbReference>
<keyword evidence="8" id="KW-0106">Calcium</keyword>
<reference evidence="14" key="1">
    <citation type="submission" date="2024-02" db="EMBL/GenBank/DDBJ databases">
        <authorList>
            <consortium name="ELIXIR-Norway"/>
            <consortium name="Elixir Norway"/>
        </authorList>
    </citation>
    <scope>NUCLEOTIDE SEQUENCE</scope>
</reference>
<evidence type="ECO:0000256" key="6">
    <source>
        <dbReference type="ARBA" id="ARBA00022737"/>
    </source>
</evidence>
<keyword evidence="5" id="KW-0479">Metal-binding</keyword>
<evidence type="ECO:0000256" key="10">
    <source>
        <dbReference type="ARBA" id="ARBA00023098"/>
    </source>
</evidence>
<dbReference type="Proteomes" id="UP001497512">
    <property type="component" value="Chromosome 4"/>
</dbReference>
<dbReference type="EMBL" id="OZ019896">
    <property type="protein sequence ID" value="CAK9223691.1"/>
    <property type="molecule type" value="Genomic_DNA"/>
</dbReference>
<evidence type="ECO:0000256" key="5">
    <source>
        <dbReference type="ARBA" id="ARBA00022723"/>
    </source>
</evidence>
<feature type="compositionally biased region" description="Polar residues" evidence="11">
    <location>
        <begin position="178"/>
        <end position="189"/>
    </location>
</feature>
<dbReference type="InterPro" id="IPR024632">
    <property type="entry name" value="PLipase_D_C"/>
</dbReference>
<feature type="region of interest" description="Disordered" evidence="11">
    <location>
        <begin position="1"/>
        <end position="45"/>
    </location>
</feature>
<evidence type="ECO:0000256" key="1">
    <source>
        <dbReference type="ARBA" id="ARBA00000798"/>
    </source>
</evidence>
<dbReference type="Gene3D" id="3.30.870.10">
    <property type="entry name" value="Endonuclease Chain A"/>
    <property type="match status" value="2"/>
</dbReference>
<dbReference type="EC" id="3.1.4.4" evidence="4"/>
<comment type="cofactor">
    <cofactor evidence="2">
        <name>Ca(2+)</name>
        <dbReference type="ChEBI" id="CHEBI:29108"/>
    </cofactor>
</comment>